<dbReference type="Pfam" id="PF01032">
    <property type="entry name" value="FecCD"/>
    <property type="match status" value="1"/>
</dbReference>
<accession>A0A9D2B0V4</accession>
<keyword evidence="6 8" id="KW-1133">Transmembrane helix</keyword>
<evidence type="ECO:0000256" key="4">
    <source>
        <dbReference type="ARBA" id="ARBA00022475"/>
    </source>
</evidence>
<dbReference type="AlphaFoldDB" id="A0A9D2B0V4"/>
<keyword evidence="4" id="KW-1003">Cell membrane</keyword>
<dbReference type="Proteomes" id="UP000886829">
    <property type="component" value="Unassembled WGS sequence"/>
</dbReference>
<dbReference type="EMBL" id="DXEV01000114">
    <property type="protein sequence ID" value="HIX56995.1"/>
    <property type="molecule type" value="Genomic_DNA"/>
</dbReference>
<proteinExistence type="inferred from homology"/>
<name>A0A9D2B0V4_9GAMM</name>
<reference evidence="9" key="1">
    <citation type="journal article" date="2021" name="PeerJ">
        <title>Extensive microbial diversity within the chicken gut microbiome revealed by metagenomics and culture.</title>
        <authorList>
            <person name="Gilroy R."/>
            <person name="Ravi A."/>
            <person name="Getino M."/>
            <person name="Pursley I."/>
            <person name="Horton D.L."/>
            <person name="Alikhan N.F."/>
            <person name="Baker D."/>
            <person name="Gharbi K."/>
            <person name="Hall N."/>
            <person name="Watson M."/>
            <person name="Adriaenssens E.M."/>
            <person name="Foster-Nyarko E."/>
            <person name="Jarju S."/>
            <person name="Secka A."/>
            <person name="Antonio M."/>
            <person name="Oren A."/>
            <person name="Chaudhuri R.R."/>
            <person name="La Ragione R."/>
            <person name="Hildebrand F."/>
            <person name="Pallen M.J."/>
        </authorList>
    </citation>
    <scope>NUCLEOTIDE SEQUENCE</scope>
    <source>
        <strain evidence="9">USASDec5-558</strain>
    </source>
</reference>
<evidence type="ECO:0000256" key="5">
    <source>
        <dbReference type="ARBA" id="ARBA00022692"/>
    </source>
</evidence>
<gene>
    <name evidence="9" type="ORF">H9850_05945</name>
</gene>
<evidence type="ECO:0000256" key="7">
    <source>
        <dbReference type="ARBA" id="ARBA00023136"/>
    </source>
</evidence>
<comment type="subcellular location">
    <subcellularLocation>
        <location evidence="1">Cell membrane</location>
        <topology evidence="1">Multi-pass membrane protein</topology>
    </subcellularLocation>
</comment>
<keyword evidence="7 8" id="KW-0472">Membrane</keyword>
<feature type="transmembrane region" description="Helical" evidence="8">
    <location>
        <begin position="227"/>
        <end position="255"/>
    </location>
</feature>
<evidence type="ECO:0000256" key="6">
    <source>
        <dbReference type="ARBA" id="ARBA00022989"/>
    </source>
</evidence>
<dbReference type="InterPro" id="IPR037294">
    <property type="entry name" value="ABC_BtuC-like"/>
</dbReference>
<feature type="transmembrane region" description="Helical" evidence="8">
    <location>
        <begin position="133"/>
        <end position="154"/>
    </location>
</feature>
<feature type="transmembrane region" description="Helical" evidence="8">
    <location>
        <begin position="293"/>
        <end position="314"/>
    </location>
</feature>
<protein>
    <submittedName>
        <fullName evidence="9">Iron chelate uptake ABC transporter family permease subunit</fullName>
    </submittedName>
</protein>
<keyword evidence="3" id="KW-0813">Transport</keyword>
<dbReference type="GO" id="GO:0033214">
    <property type="term" value="P:siderophore-iron import into cell"/>
    <property type="evidence" value="ECO:0007669"/>
    <property type="project" value="TreeGrafter"/>
</dbReference>
<dbReference type="GO" id="GO:0005886">
    <property type="term" value="C:plasma membrane"/>
    <property type="evidence" value="ECO:0007669"/>
    <property type="project" value="UniProtKB-SubCell"/>
</dbReference>
<dbReference type="SUPFAM" id="SSF81345">
    <property type="entry name" value="ABC transporter involved in vitamin B12 uptake, BtuC"/>
    <property type="match status" value="1"/>
</dbReference>
<dbReference type="GO" id="GO:0022857">
    <property type="term" value="F:transmembrane transporter activity"/>
    <property type="evidence" value="ECO:0007669"/>
    <property type="project" value="InterPro"/>
</dbReference>
<feature type="transmembrane region" description="Helical" evidence="8">
    <location>
        <begin position="81"/>
        <end position="99"/>
    </location>
</feature>
<feature type="transmembrane region" description="Helical" evidence="8">
    <location>
        <begin position="44"/>
        <end position="69"/>
    </location>
</feature>
<dbReference type="InterPro" id="IPR000522">
    <property type="entry name" value="ABC_transptr_permease_BtuC"/>
</dbReference>
<comment type="similarity">
    <text evidence="2">Belongs to the binding-protein-dependent transport system permease family. FecCD subfamily.</text>
</comment>
<dbReference type="Gene3D" id="1.10.3470.10">
    <property type="entry name" value="ABC transporter involved in vitamin B12 uptake, BtuC"/>
    <property type="match status" value="1"/>
</dbReference>
<dbReference type="PANTHER" id="PTHR30472">
    <property type="entry name" value="FERRIC ENTEROBACTIN TRANSPORT SYSTEM PERMEASE PROTEIN"/>
    <property type="match status" value="1"/>
</dbReference>
<evidence type="ECO:0000256" key="3">
    <source>
        <dbReference type="ARBA" id="ARBA00022448"/>
    </source>
</evidence>
<feature type="transmembrane region" description="Helical" evidence="8">
    <location>
        <begin position="105"/>
        <end position="126"/>
    </location>
</feature>
<dbReference type="PANTHER" id="PTHR30472:SF19">
    <property type="entry name" value="PETROBACTIN IMPORT SYSTEM PERMEASE PROTEIN YCLO"/>
    <property type="match status" value="1"/>
</dbReference>
<organism evidence="9 10">
    <name type="scientific">Candidatus Anaerobiospirillum pullistercoris</name>
    <dbReference type="NCBI Taxonomy" id="2838452"/>
    <lineage>
        <taxon>Bacteria</taxon>
        <taxon>Pseudomonadati</taxon>
        <taxon>Pseudomonadota</taxon>
        <taxon>Gammaproteobacteria</taxon>
        <taxon>Aeromonadales</taxon>
        <taxon>Succinivibrionaceae</taxon>
        <taxon>Anaerobiospirillum</taxon>
    </lineage>
</organism>
<feature type="transmembrane region" description="Helical" evidence="8">
    <location>
        <begin position="267"/>
        <end position="287"/>
    </location>
</feature>
<keyword evidence="5 8" id="KW-0812">Transmembrane</keyword>
<evidence type="ECO:0000256" key="2">
    <source>
        <dbReference type="ARBA" id="ARBA00007935"/>
    </source>
</evidence>
<evidence type="ECO:0000313" key="10">
    <source>
        <dbReference type="Proteomes" id="UP000886829"/>
    </source>
</evidence>
<evidence type="ECO:0000256" key="1">
    <source>
        <dbReference type="ARBA" id="ARBA00004651"/>
    </source>
</evidence>
<sequence>MRNSSLDLKLIVLAALVLAAMGTYLCWGLNFKFWEFALSIRIPKLLAMSLAAVCIGAASLIFQTLINNYMVTPCLLGMNSLYVLLHTLLVFTLGMGSFIITNKNLAFLCDLALMGTVAVVLYSYIFRKTKYNVLYVLLIGAVLTTFLTSVQSTMVRTMDPNDYDALLTTLVASFENVNHEVLALSFGLTVALTLISLPKLRLLNVIALGKMHAQSLGVDYDRNIRWLLLYVTLLIAIATALVGPISFMGLITTNVARQLFKTYRHSYLITGTMLLTLLILIAGQMMIERIFVYSIPISVLITIGGGTYFLYLILRGQRQGRMA</sequence>
<evidence type="ECO:0000313" key="9">
    <source>
        <dbReference type="EMBL" id="HIX56995.1"/>
    </source>
</evidence>
<evidence type="ECO:0000256" key="8">
    <source>
        <dbReference type="SAM" id="Phobius"/>
    </source>
</evidence>
<reference evidence="9" key="2">
    <citation type="submission" date="2021-04" db="EMBL/GenBank/DDBJ databases">
        <authorList>
            <person name="Gilroy R."/>
        </authorList>
    </citation>
    <scope>NUCLEOTIDE SEQUENCE</scope>
    <source>
        <strain evidence="9">USASDec5-558</strain>
    </source>
</reference>
<comment type="caution">
    <text evidence="9">The sequence shown here is derived from an EMBL/GenBank/DDBJ whole genome shotgun (WGS) entry which is preliminary data.</text>
</comment>